<organism evidence="1">
    <name type="scientific">Photinus pyralis</name>
    <name type="common">Common eastern firefly</name>
    <name type="synonym">Lampyris pyralis</name>
    <dbReference type="NCBI Taxonomy" id="7054"/>
    <lineage>
        <taxon>Eukaryota</taxon>
        <taxon>Metazoa</taxon>
        <taxon>Ecdysozoa</taxon>
        <taxon>Arthropoda</taxon>
        <taxon>Hexapoda</taxon>
        <taxon>Insecta</taxon>
        <taxon>Pterygota</taxon>
        <taxon>Neoptera</taxon>
        <taxon>Endopterygota</taxon>
        <taxon>Coleoptera</taxon>
        <taxon>Polyphaga</taxon>
        <taxon>Elateriformia</taxon>
        <taxon>Elateroidea</taxon>
        <taxon>Lampyridae</taxon>
        <taxon>Lampyrinae</taxon>
        <taxon>Photinus</taxon>
    </lineage>
</organism>
<evidence type="ECO:0000313" key="1">
    <source>
        <dbReference type="EMBL" id="JAV52433.1"/>
    </source>
</evidence>
<dbReference type="AlphaFoldDB" id="A0A1Y1JTN3"/>
<sequence>MFINFIGQVEKMISVKWAPSQLIAIRARFMAFFITSARTSGDKFSHSCRILSLRASRVSGWFMYTRDVKKPHKKTGTVKSSDLAGQCKSPKREINCYAKK</sequence>
<name>A0A1Y1JTN3_PHOPY</name>
<protein>
    <submittedName>
        <fullName evidence="1">Uncharacterized protein</fullName>
    </submittedName>
</protein>
<dbReference type="EMBL" id="GEZM01101627">
    <property type="protein sequence ID" value="JAV52433.1"/>
    <property type="molecule type" value="Transcribed_RNA"/>
</dbReference>
<reference evidence="1" key="1">
    <citation type="journal article" date="2016" name="Sci. Rep.">
        <title>Molecular characterization of firefly nuptial gifts: a multi-omics approach sheds light on postcopulatory sexual selection.</title>
        <authorList>
            <person name="Al-Wathiqui N."/>
            <person name="Fallon T.R."/>
            <person name="South A."/>
            <person name="Weng J.K."/>
            <person name="Lewis S.M."/>
        </authorList>
    </citation>
    <scope>NUCLEOTIDE SEQUENCE</scope>
</reference>
<proteinExistence type="predicted"/>
<accession>A0A1Y1JTN3</accession>